<dbReference type="AlphaFoldDB" id="A0A1H8K4Z1"/>
<keyword evidence="6" id="KW-0346">Stress response</keyword>
<dbReference type="SUPFAM" id="SSF55174">
    <property type="entry name" value="Alpha-L RNA-binding motif"/>
    <property type="match status" value="1"/>
</dbReference>
<sequence length="134" mass="15599">MQSDDTIEKYRVDKWLFAARFFKTRSLAAEAIDRGRVTVNGQRIKPAKILVVGDMLTIRIDNYQYDIEVLGLSNKRGSATVAQQLYRETEESKQQRELLAARLKAQPPPLHIKGRPTKRDRRVIERFISNHDEF</sequence>
<dbReference type="Gene3D" id="3.10.290.10">
    <property type="entry name" value="RNA-binding S4 domain"/>
    <property type="match status" value="1"/>
</dbReference>
<dbReference type="OrthoDB" id="9797176at2"/>
<dbReference type="RefSeq" id="WP_090315731.1">
    <property type="nucleotide sequence ID" value="NZ_FNOE01000003.1"/>
</dbReference>
<dbReference type="Pfam" id="PF01479">
    <property type="entry name" value="S4"/>
    <property type="match status" value="1"/>
</dbReference>
<dbReference type="Proteomes" id="UP000198814">
    <property type="component" value="Unassembled WGS sequence"/>
</dbReference>
<dbReference type="GO" id="GO:0003677">
    <property type="term" value="F:DNA binding"/>
    <property type="evidence" value="ECO:0007669"/>
    <property type="project" value="UniProtKB-KW"/>
</dbReference>
<evidence type="ECO:0000313" key="7">
    <source>
        <dbReference type="Proteomes" id="UP000198814"/>
    </source>
</evidence>
<dbReference type="PROSITE" id="PS50889">
    <property type="entry name" value="S4"/>
    <property type="match status" value="1"/>
</dbReference>
<evidence type="ECO:0000259" key="5">
    <source>
        <dbReference type="SMART" id="SM00363"/>
    </source>
</evidence>
<dbReference type="GO" id="GO:0043023">
    <property type="term" value="F:ribosomal large subunit binding"/>
    <property type="evidence" value="ECO:0007669"/>
    <property type="project" value="InterPro"/>
</dbReference>
<keyword evidence="3" id="KW-0238">DNA-binding</keyword>
<evidence type="ECO:0000313" key="6">
    <source>
        <dbReference type="EMBL" id="SEN88109.1"/>
    </source>
</evidence>
<gene>
    <name evidence="6" type="ORF">SAMN05216333_10211</name>
</gene>
<dbReference type="InterPro" id="IPR036986">
    <property type="entry name" value="S4_RNA-bd_sf"/>
</dbReference>
<dbReference type="SMART" id="SM00363">
    <property type="entry name" value="S4"/>
    <property type="match status" value="1"/>
</dbReference>
<organism evidence="6 7">
    <name type="scientific">Nitrosomonas oligotropha</name>
    <dbReference type="NCBI Taxonomy" id="42354"/>
    <lineage>
        <taxon>Bacteria</taxon>
        <taxon>Pseudomonadati</taxon>
        <taxon>Pseudomonadota</taxon>
        <taxon>Betaproteobacteria</taxon>
        <taxon>Nitrosomonadales</taxon>
        <taxon>Nitrosomonadaceae</taxon>
        <taxon>Nitrosomonas</taxon>
    </lineage>
</organism>
<keyword evidence="7" id="KW-1185">Reference proteome</keyword>
<dbReference type="InterPro" id="IPR002942">
    <property type="entry name" value="S4_RNA-bd"/>
</dbReference>
<evidence type="ECO:0000256" key="1">
    <source>
        <dbReference type="ARBA" id="ARBA00008396"/>
    </source>
</evidence>
<accession>A0A1H8K4Z1</accession>
<dbReference type="GO" id="GO:0003727">
    <property type="term" value="F:single-stranded RNA binding"/>
    <property type="evidence" value="ECO:0007669"/>
    <property type="project" value="InterPro"/>
</dbReference>
<dbReference type="STRING" id="42354.SAMN05216333_10211"/>
<protein>
    <submittedName>
        <fullName evidence="6">Heat shock protein Hsp15</fullName>
    </submittedName>
</protein>
<dbReference type="EMBL" id="FODO01000002">
    <property type="protein sequence ID" value="SEN88109.1"/>
    <property type="molecule type" value="Genomic_DNA"/>
</dbReference>
<evidence type="ECO:0000256" key="4">
    <source>
        <dbReference type="PROSITE-ProRule" id="PRU00182"/>
    </source>
</evidence>
<dbReference type="CDD" id="cd00165">
    <property type="entry name" value="S4"/>
    <property type="match status" value="1"/>
</dbReference>
<comment type="similarity">
    <text evidence="1">Belongs to the HSP15 family.</text>
</comment>
<reference evidence="7" key="1">
    <citation type="submission" date="2016-10" db="EMBL/GenBank/DDBJ databases">
        <authorList>
            <person name="Varghese N."/>
            <person name="Submissions S."/>
        </authorList>
    </citation>
    <scope>NUCLEOTIDE SEQUENCE [LARGE SCALE GENOMIC DNA]</scope>
    <source>
        <strain evidence="7">Nm76</strain>
    </source>
</reference>
<feature type="domain" description="RNA-binding S4" evidence="5">
    <location>
        <begin position="10"/>
        <end position="64"/>
    </location>
</feature>
<evidence type="ECO:0000256" key="2">
    <source>
        <dbReference type="ARBA" id="ARBA00022884"/>
    </source>
</evidence>
<proteinExistence type="inferred from homology"/>
<dbReference type="GO" id="GO:0034605">
    <property type="term" value="P:cellular response to heat"/>
    <property type="evidence" value="ECO:0007669"/>
    <property type="project" value="InterPro"/>
</dbReference>
<evidence type="ECO:0000256" key="3">
    <source>
        <dbReference type="ARBA" id="ARBA00023125"/>
    </source>
</evidence>
<keyword evidence="2 4" id="KW-0694">RNA-binding</keyword>
<dbReference type="InterPro" id="IPR025708">
    <property type="entry name" value="HSP15"/>
</dbReference>
<dbReference type="PIRSF" id="PIRSF016821">
    <property type="entry name" value="HSP15"/>
    <property type="match status" value="1"/>
</dbReference>
<name>A0A1H8K4Z1_9PROT</name>